<dbReference type="InterPro" id="IPR001853">
    <property type="entry name" value="DSBA-like_thioredoxin_dom"/>
</dbReference>
<dbReference type="InterPro" id="IPR036249">
    <property type="entry name" value="Thioredoxin-like_sf"/>
</dbReference>
<evidence type="ECO:0000313" key="3">
    <source>
        <dbReference type="Proteomes" id="UP000238605"/>
    </source>
</evidence>
<feature type="domain" description="DSBA-like thioredoxin" evidence="1">
    <location>
        <begin position="10"/>
        <end position="180"/>
    </location>
</feature>
<proteinExistence type="predicted"/>
<dbReference type="CDD" id="cd03025">
    <property type="entry name" value="DsbA_FrnE_like"/>
    <property type="match status" value="1"/>
</dbReference>
<dbReference type="AlphaFoldDB" id="A0A2S5SW00"/>
<dbReference type="Gene3D" id="3.40.30.10">
    <property type="entry name" value="Glutaredoxin"/>
    <property type="match status" value="1"/>
</dbReference>
<dbReference type="PANTHER" id="PTHR13887">
    <property type="entry name" value="GLUTATHIONE S-TRANSFERASE KAPPA"/>
    <property type="match status" value="1"/>
</dbReference>
<dbReference type="Proteomes" id="UP000238605">
    <property type="component" value="Unassembled WGS sequence"/>
</dbReference>
<protein>
    <recommendedName>
        <fullName evidence="1">DSBA-like thioredoxin domain-containing protein</fullName>
    </recommendedName>
</protein>
<dbReference type="GO" id="GO:0016491">
    <property type="term" value="F:oxidoreductase activity"/>
    <property type="evidence" value="ECO:0007669"/>
    <property type="project" value="InterPro"/>
</dbReference>
<dbReference type="SUPFAM" id="SSF52833">
    <property type="entry name" value="Thioredoxin-like"/>
    <property type="match status" value="1"/>
</dbReference>
<name>A0A2S5SW00_9BURK</name>
<gene>
    <name evidence="2" type="ORF">C1704_05430</name>
</gene>
<evidence type="ECO:0000313" key="2">
    <source>
        <dbReference type="EMBL" id="PPE66904.1"/>
    </source>
</evidence>
<dbReference type="EMBL" id="PSNX01000004">
    <property type="protein sequence ID" value="PPE66904.1"/>
    <property type="molecule type" value="Genomic_DNA"/>
</dbReference>
<sequence length="206" mass="23083">MSSGWSLVYVADPMCSWCYGFAPQLARVREAFPQLPLQLVMGGLRQDDRPMDDTLRTHLRRHWGEVASRTGQAFDLTWLQREDFIYTTEPACRAVITVRERAPQRCLAMFSAIQQAFYAEGRDVTHTDVLCALAEAIGLSRPEFEPVFTSPELREATLDDVAMVHRWGIGGFPTLIAARAGEGQVVAPGYVEARVVIEQLRRLGVS</sequence>
<dbReference type="Pfam" id="PF01323">
    <property type="entry name" value="DSBA"/>
    <property type="match status" value="1"/>
</dbReference>
<dbReference type="Gene3D" id="1.10.472.60">
    <property type="entry name" value="putative protein disulfide isomerase domain"/>
    <property type="match status" value="1"/>
</dbReference>
<dbReference type="OrthoDB" id="9813770at2"/>
<reference evidence="2 3" key="1">
    <citation type="submission" date="2018-02" db="EMBL/GenBank/DDBJ databases">
        <title>Reclassifiation of [Polyangium] brachysporum DSM 7029 as Guopingzhaonella breviflexa gen. nov., sp. nov., a member of the family Comamonadaceae.</title>
        <authorList>
            <person name="Tang B."/>
        </authorList>
    </citation>
    <scope>NUCLEOTIDE SEQUENCE [LARGE SCALE GENOMIC DNA]</scope>
    <source>
        <strain evidence="2 3">BCRC 80649</strain>
    </source>
</reference>
<dbReference type="RefSeq" id="WP_104301731.1">
    <property type="nucleotide sequence ID" value="NZ_PSNX01000004.1"/>
</dbReference>
<evidence type="ECO:0000259" key="1">
    <source>
        <dbReference type="Pfam" id="PF01323"/>
    </source>
</evidence>
<comment type="caution">
    <text evidence="2">The sequence shown here is derived from an EMBL/GenBank/DDBJ whole genome shotgun (WGS) entry which is preliminary data.</text>
</comment>
<keyword evidence="3" id="KW-1185">Reference proteome</keyword>
<accession>A0A2S5SW00</accession>
<organism evidence="2 3">
    <name type="scientific">Caldimonas caldifontis</name>
    <dbReference type="NCBI Taxonomy" id="1452508"/>
    <lineage>
        <taxon>Bacteria</taxon>
        <taxon>Pseudomonadati</taxon>
        <taxon>Pseudomonadota</taxon>
        <taxon>Betaproteobacteria</taxon>
        <taxon>Burkholderiales</taxon>
        <taxon>Sphaerotilaceae</taxon>
        <taxon>Caldimonas</taxon>
    </lineage>
</organism>
<dbReference type="PANTHER" id="PTHR13887:SF54">
    <property type="entry name" value="DSBA FAMILY PROTEIN"/>
    <property type="match status" value="1"/>
</dbReference>